<comment type="caution">
    <text evidence="4">The sequence shown here is derived from an EMBL/GenBank/DDBJ whole genome shotgun (WGS) entry which is preliminary data.</text>
</comment>
<protein>
    <submittedName>
        <fullName evidence="4">Glycosyltransferase involved in cell wall biosynthesis</fullName>
    </submittedName>
</protein>
<dbReference type="PANTHER" id="PTHR45947">
    <property type="entry name" value="SULFOQUINOVOSYL TRANSFERASE SQD2"/>
    <property type="match status" value="1"/>
</dbReference>
<reference evidence="4 5" key="1">
    <citation type="submission" date="2023-07" db="EMBL/GenBank/DDBJ databases">
        <title>Sequencing the genomes of 1000 actinobacteria strains.</title>
        <authorList>
            <person name="Klenk H.-P."/>
        </authorList>
    </citation>
    <scope>NUCLEOTIDE SEQUENCE [LARGE SCALE GENOMIC DNA]</scope>
    <source>
        <strain evidence="4 5">DSM 102162</strain>
    </source>
</reference>
<dbReference type="Proteomes" id="UP001235966">
    <property type="component" value="Unassembled WGS sequence"/>
</dbReference>
<sequence>MHVLFVAQQWAPEKGVPQRRGRWMVDQLTNAGHTVSIVAPPPHYPTGTLLSTAREDQAGAVTRLGPREVLYRAQFRPHTQAIPSRIVDQATVSGTSVRTALRSARDRRPDVVIATAPPLPTAFTAYTVAKRLGVPFVLDLRDAWPELVDYVASADGGEPSLARRAFATALHAAGRAFGTVVAHADLVLTTSRWHARQLAERGINARPLTNLLLLDLQSAPMLPATEPHSELRVLYTGTLGRAQGLENAIEAVRLAKNAGTDVHLRLVGTGAHEQRLRAVASDDVEFTRRVDRSEIPAHLAWCDTVLVHLKDWPPLTTTIPSKLFEAINSGRFVSAALAGEGAQLLERSGVGQAVAPMDAQALADLWISLASSPSRLDVGNTGHTFLTEELAQEQPSATFVTALEECARAR</sequence>
<evidence type="ECO:0000313" key="5">
    <source>
        <dbReference type="Proteomes" id="UP001235966"/>
    </source>
</evidence>
<evidence type="ECO:0000256" key="1">
    <source>
        <dbReference type="ARBA" id="ARBA00022676"/>
    </source>
</evidence>
<dbReference type="InterPro" id="IPR028098">
    <property type="entry name" value="Glyco_trans_4-like_N"/>
</dbReference>
<feature type="domain" description="Glycosyltransferase subfamily 4-like N-terminal" evidence="3">
    <location>
        <begin position="19"/>
        <end position="208"/>
    </location>
</feature>
<organism evidence="4 5">
    <name type="scientific">Arcanobacterium wilhelmae</name>
    <dbReference type="NCBI Taxonomy" id="1803177"/>
    <lineage>
        <taxon>Bacteria</taxon>
        <taxon>Bacillati</taxon>
        <taxon>Actinomycetota</taxon>
        <taxon>Actinomycetes</taxon>
        <taxon>Actinomycetales</taxon>
        <taxon>Actinomycetaceae</taxon>
        <taxon>Arcanobacterium</taxon>
    </lineage>
</organism>
<dbReference type="EMBL" id="JAUSQW010000001">
    <property type="protein sequence ID" value="MDP9801704.1"/>
    <property type="molecule type" value="Genomic_DNA"/>
</dbReference>
<dbReference type="RefSeq" id="WP_278059982.1">
    <property type="nucleotide sequence ID" value="NZ_CP121247.1"/>
</dbReference>
<evidence type="ECO:0000259" key="3">
    <source>
        <dbReference type="Pfam" id="PF13579"/>
    </source>
</evidence>
<dbReference type="InterPro" id="IPR050194">
    <property type="entry name" value="Glycosyltransferase_grp1"/>
</dbReference>
<gene>
    <name evidence="4" type="ORF">J2S49_001780</name>
</gene>
<evidence type="ECO:0000256" key="2">
    <source>
        <dbReference type="ARBA" id="ARBA00022679"/>
    </source>
</evidence>
<dbReference type="Gene3D" id="3.40.50.2000">
    <property type="entry name" value="Glycogen Phosphorylase B"/>
    <property type="match status" value="2"/>
</dbReference>
<accession>A0ABT9NDA8</accession>
<dbReference type="CDD" id="cd03794">
    <property type="entry name" value="GT4_WbuB-like"/>
    <property type="match status" value="1"/>
</dbReference>
<dbReference type="Pfam" id="PF13579">
    <property type="entry name" value="Glyco_trans_4_4"/>
    <property type="match status" value="1"/>
</dbReference>
<dbReference type="PANTHER" id="PTHR45947:SF3">
    <property type="entry name" value="SULFOQUINOVOSYL TRANSFERASE SQD2"/>
    <property type="match status" value="1"/>
</dbReference>
<keyword evidence="2" id="KW-0808">Transferase</keyword>
<dbReference type="SUPFAM" id="SSF53756">
    <property type="entry name" value="UDP-Glycosyltransferase/glycogen phosphorylase"/>
    <property type="match status" value="1"/>
</dbReference>
<keyword evidence="1" id="KW-0328">Glycosyltransferase</keyword>
<name>A0ABT9NDA8_9ACTO</name>
<dbReference type="Pfam" id="PF13692">
    <property type="entry name" value="Glyco_trans_1_4"/>
    <property type="match status" value="1"/>
</dbReference>
<proteinExistence type="predicted"/>
<evidence type="ECO:0000313" key="4">
    <source>
        <dbReference type="EMBL" id="MDP9801704.1"/>
    </source>
</evidence>
<keyword evidence="5" id="KW-1185">Reference proteome</keyword>